<reference evidence="7" key="1">
    <citation type="submission" date="2016-10" db="EMBL/GenBank/DDBJ databases">
        <title>The High Quality Genome of Vibrio alginolyticus K01M1.</title>
        <authorList>
            <person name="Wendling C."/>
            <person name="Chibani C.M."/>
            <person name="Hertel R."/>
            <person name="Sproer C."/>
            <person name="Bunk B."/>
            <person name="Overmann J."/>
            <person name="Roth O."/>
            <person name="Liesegang H."/>
        </authorList>
    </citation>
    <scope>NUCLEOTIDE SEQUENCE</scope>
    <source>
        <strain evidence="7">K05K4</strain>
    </source>
</reference>
<dbReference type="InterPro" id="IPR014001">
    <property type="entry name" value="Helicase_ATP-bd"/>
</dbReference>
<feature type="domain" description="Helicase ATP-binding" evidence="5">
    <location>
        <begin position="25"/>
        <end position="188"/>
    </location>
</feature>
<evidence type="ECO:0000256" key="4">
    <source>
        <dbReference type="ARBA" id="ARBA00022840"/>
    </source>
</evidence>
<protein>
    <submittedName>
        <fullName evidence="7">ATP-dependent RNA helicase HrpB</fullName>
        <ecNumber evidence="7">3.6.4.13</ecNumber>
    </submittedName>
</protein>
<dbReference type="Pfam" id="PF00271">
    <property type="entry name" value="Helicase_C"/>
    <property type="match status" value="1"/>
</dbReference>
<dbReference type="InterPro" id="IPR013689">
    <property type="entry name" value="RNA_helicase_ATP-dep_HrpB_C"/>
</dbReference>
<keyword evidence="1" id="KW-0547">Nucleotide-binding</keyword>
<organism evidence="7">
    <name type="scientific">Vibrio alginolyticus</name>
    <dbReference type="NCBI Taxonomy" id="663"/>
    <lineage>
        <taxon>Bacteria</taxon>
        <taxon>Pseudomonadati</taxon>
        <taxon>Pseudomonadota</taxon>
        <taxon>Gammaproteobacteria</taxon>
        <taxon>Vibrionales</taxon>
        <taxon>Vibrionaceae</taxon>
        <taxon>Vibrio</taxon>
    </lineage>
</organism>
<dbReference type="NCBIfam" id="TIGR01970">
    <property type="entry name" value="DEAH_box_HrpB"/>
    <property type="match status" value="1"/>
</dbReference>
<dbReference type="InterPro" id="IPR007502">
    <property type="entry name" value="Helicase-assoc_dom"/>
</dbReference>
<dbReference type="PANTHER" id="PTHR43519">
    <property type="entry name" value="ATP-DEPENDENT RNA HELICASE HRPB"/>
    <property type="match status" value="1"/>
</dbReference>
<dbReference type="SMART" id="SM00487">
    <property type="entry name" value="DEXDc"/>
    <property type="match status" value="1"/>
</dbReference>
<keyword evidence="2 7" id="KW-0378">Hydrolase</keyword>
<dbReference type="PROSITE" id="PS51192">
    <property type="entry name" value="HELICASE_ATP_BIND_1"/>
    <property type="match status" value="1"/>
</dbReference>
<evidence type="ECO:0000259" key="6">
    <source>
        <dbReference type="PROSITE" id="PS51194"/>
    </source>
</evidence>
<keyword evidence="4" id="KW-0067">ATP-binding</keyword>
<dbReference type="EMBL" id="CP017902">
    <property type="protein sequence ID" value="ARP19429.1"/>
    <property type="molecule type" value="Genomic_DNA"/>
</dbReference>
<dbReference type="PROSITE" id="PS51194">
    <property type="entry name" value="HELICASE_CTER"/>
    <property type="match status" value="1"/>
</dbReference>
<evidence type="ECO:0000256" key="3">
    <source>
        <dbReference type="ARBA" id="ARBA00022806"/>
    </source>
</evidence>
<evidence type="ECO:0000259" key="5">
    <source>
        <dbReference type="PROSITE" id="PS51192"/>
    </source>
</evidence>
<dbReference type="InterPro" id="IPR011545">
    <property type="entry name" value="DEAD/DEAH_box_helicase_dom"/>
</dbReference>
<dbReference type="SMART" id="SM00847">
    <property type="entry name" value="HA2"/>
    <property type="match status" value="1"/>
</dbReference>
<dbReference type="SMART" id="SM00490">
    <property type="entry name" value="HELICc"/>
    <property type="match status" value="1"/>
</dbReference>
<dbReference type="Gene3D" id="1.20.120.1080">
    <property type="match status" value="1"/>
</dbReference>
<name>A0A1W6UNF1_VIBAL</name>
<dbReference type="NCBIfam" id="NF008662">
    <property type="entry name" value="PRK11664.1"/>
    <property type="match status" value="1"/>
</dbReference>
<dbReference type="EC" id="3.6.4.13" evidence="7"/>
<feature type="domain" description="Helicase C-terminal" evidence="6">
    <location>
        <begin position="214"/>
        <end position="378"/>
    </location>
</feature>
<dbReference type="Pfam" id="PF24473">
    <property type="entry name" value="CON_HrpB"/>
    <property type="match status" value="1"/>
</dbReference>
<dbReference type="Gene3D" id="3.40.50.300">
    <property type="entry name" value="P-loop containing nucleotide triphosphate hydrolases"/>
    <property type="match status" value="2"/>
</dbReference>
<dbReference type="Pfam" id="PF08482">
    <property type="entry name" value="HrpB_C"/>
    <property type="match status" value="1"/>
</dbReference>
<dbReference type="FunFam" id="3.40.50.300:FF:002125">
    <property type="entry name" value="ATP-dependent helicase HrpB"/>
    <property type="match status" value="1"/>
</dbReference>
<accession>A0A1W6UNF1</accession>
<dbReference type="PANTHER" id="PTHR43519:SF1">
    <property type="entry name" value="ATP-DEPENDENT RNA HELICASE HRPB"/>
    <property type="match status" value="1"/>
</dbReference>
<dbReference type="GO" id="GO:0003676">
    <property type="term" value="F:nucleic acid binding"/>
    <property type="evidence" value="ECO:0007669"/>
    <property type="project" value="InterPro"/>
</dbReference>
<proteinExistence type="predicted"/>
<dbReference type="GO" id="GO:0016787">
    <property type="term" value="F:hydrolase activity"/>
    <property type="evidence" value="ECO:0007669"/>
    <property type="project" value="UniProtKB-KW"/>
</dbReference>
<evidence type="ECO:0000256" key="1">
    <source>
        <dbReference type="ARBA" id="ARBA00022741"/>
    </source>
</evidence>
<keyword evidence="3 7" id="KW-0347">Helicase</keyword>
<dbReference type="PIRSF" id="PIRSF005496">
    <property type="entry name" value="ATP_hel_hrpB"/>
    <property type="match status" value="1"/>
</dbReference>
<dbReference type="InterPro" id="IPR027417">
    <property type="entry name" value="P-loop_NTPase"/>
</dbReference>
<dbReference type="AlphaFoldDB" id="A0A1W6UNF1"/>
<dbReference type="InterPro" id="IPR010225">
    <property type="entry name" value="HrpB"/>
</dbReference>
<dbReference type="GO" id="GO:0005524">
    <property type="term" value="F:ATP binding"/>
    <property type="evidence" value="ECO:0007669"/>
    <property type="project" value="UniProtKB-KW"/>
</dbReference>
<dbReference type="InterPro" id="IPR001650">
    <property type="entry name" value="Helicase_C-like"/>
</dbReference>
<dbReference type="CDD" id="cd18791">
    <property type="entry name" value="SF2_C_RHA"/>
    <property type="match status" value="1"/>
</dbReference>
<dbReference type="InterPro" id="IPR049614">
    <property type="entry name" value="HrpB_DEXH"/>
</dbReference>
<dbReference type="InterPro" id="IPR056329">
    <property type="entry name" value="CON_HrpB"/>
</dbReference>
<dbReference type="Pfam" id="PF00270">
    <property type="entry name" value="DEAD"/>
    <property type="match status" value="1"/>
</dbReference>
<sequence length="833" mass="92915">MLPPLHHKVFPLSQLPIEAVMPELLTAVKNQHQVILKAAPGAGKSTYFPLQLLLNHSVAGKIIMLEPRRLAARNIARYLAEQLGEQVGQRVGYRVRGEAKVSSATQLEIVTEGIMTRMIQTDPELDGVDLLIFDEFHERSIHADTALAFSLEVQEALRDDLKLVVMSATLDQQALQSLLPEASYIESEGRSFDVAMRYQPLGVNEHLPTSMAKTIESLMNKESGSLLAFLPGVGAIKQVEERLSHLADDIDVCPLYGQLSFADQQKAITPAEQGKRKVVLATNIAETSLTIEGIRLVVDSGLERVARFDLKNGLTRLEQTRIAQSSAIQRAGRAGRIEEGICVRLYSESQFKQQPLVPQPEILHSDLASLVMELAFWGASDIHDLKWLDVPANASLEQAKQLLVSLGLLTEKGQLTSEGKQAHELGVEPRAAAMLIKAQSYSDKMLNAALAAVALIEEPERSVTNIAHSLHRWLVGTHPKKSMLFKRAQSLAYKLDTVFDLKGVDEDALPLVLSLAFPDRIAQQRTNQFGRFTLANGHGAECRQEDMLGGCEYLVAVDLMRSHSNSSQIHSACELDVNILRTTFDTLFSSEEVVDWDEKRGRLIAERQTKLGLLVVEREPLPSPGKEKMTQALLTYVRRQGLQSLNWTPAAESLLARIRCAVEWLPEQSWPVFDEASLLDSLEEWLEPYMTSVSSVKDLSKINLVEALNALLGWPLNQQLDEWLPEHYQLPTGSKKRIRYQYGHEPILSVRMQEVFGESGSPTVALGRKRLVLELLSPAQRPLQVTSDLAAFWNGSYKDVQKEMKGRYPKHVWPDDPANHVATTKTKRQLNND</sequence>
<evidence type="ECO:0000256" key="2">
    <source>
        <dbReference type="ARBA" id="ARBA00022801"/>
    </source>
</evidence>
<dbReference type="GO" id="GO:0003724">
    <property type="term" value="F:RNA helicase activity"/>
    <property type="evidence" value="ECO:0007669"/>
    <property type="project" value="UniProtKB-EC"/>
</dbReference>
<gene>
    <name evidence="7" type="primary">hrpB_3</name>
    <name evidence="7" type="ORF">K05K4_26090</name>
</gene>
<evidence type="ECO:0000313" key="7">
    <source>
        <dbReference type="EMBL" id="ARP19429.1"/>
    </source>
</evidence>
<dbReference type="SUPFAM" id="SSF52540">
    <property type="entry name" value="P-loop containing nucleoside triphosphate hydrolases"/>
    <property type="match status" value="1"/>
</dbReference>
<dbReference type="CDD" id="cd17990">
    <property type="entry name" value="DEXHc_HrpB"/>
    <property type="match status" value="1"/>
</dbReference>